<protein>
    <submittedName>
        <fullName evidence="1">Cold shock domain-containing protein</fullName>
    </submittedName>
</protein>
<comment type="caution">
    <text evidence="1">The sequence shown here is derived from an EMBL/GenBank/DDBJ whole genome shotgun (WGS) entry which is preliminary data.</text>
</comment>
<proteinExistence type="predicted"/>
<keyword evidence="2" id="KW-1185">Reference proteome</keyword>
<dbReference type="SUPFAM" id="SSF50249">
    <property type="entry name" value="Nucleic acid-binding proteins"/>
    <property type="match status" value="1"/>
</dbReference>
<dbReference type="Gene3D" id="2.40.50.140">
    <property type="entry name" value="Nucleic acid-binding proteins"/>
    <property type="match status" value="1"/>
</dbReference>
<sequence length="81" mass="9381">MEASKVIVGKITKYFPFDKSQNKGGFGFVEHEGQELFFNIKYVDIPIDEIKVGLAVQFETRMGFDRKRNEKTTQATKLRYA</sequence>
<evidence type="ECO:0000313" key="2">
    <source>
        <dbReference type="Proteomes" id="UP000297567"/>
    </source>
</evidence>
<accession>A0A4Z0ZVP5</accession>
<organism evidence="1 2">
    <name type="scientific">Leptospira jelokensis</name>
    <dbReference type="NCBI Taxonomy" id="2484931"/>
    <lineage>
        <taxon>Bacteria</taxon>
        <taxon>Pseudomonadati</taxon>
        <taxon>Spirochaetota</taxon>
        <taxon>Spirochaetia</taxon>
        <taxon>Leptospirales</taxon>
        <taxon>Leptospiraceae</taxon>
        <taxon>Leptospira</taxon>
    </lineage>
</organism>
<dbReference type="EMBL" id="RQGH01000035">
    <property type="protein sequence ID" value="TGL58605.1"/>
    <property type="molecule type" value="Genomic_DNA"/>
</dbReference>
<name>A0A4Z0ZVP5_9LEPT</name>
<reference evidence="1" key="1">
    <citation type="journal article" date="2019" name="PLoS Negl. Trop. Dis.">
        <title>Revisiting the worldwide diversity of Leptospira species in the environment.</title>
        <authorList>
            <person name="Vincent A.T."/>
            <person name="Schiettekatte O."/>
            <person name="Bourhy P."/>
            <person name="Veyrier F.J."/>
            <person name="Picardeau M."/>
        </authorList>
    </citation>
    <scope>NUCLEOTIDE SEQUENCE [LARGE SCALE GENOMIC DNA]</scope>
    <source>
        <strain evidence="1">201702451</strain>
    </source>
</reference>
<gene>
    <name evidence="1" type="ORF">EHQ62_17060</name>
</gene>
<evidence type="ECO:0000313" key="1">
    <source>
        <dbReference type="EMBL" id="TGL58605.1"/>
    </source>
</evidence>
<dbReference type="Proteomes" id="UP000297567">
    <property type="component" value="Unassembled WGS sequence"/>
</dbReference>
<dbReference type="InterPro" id="IPR012340">
    <property type="entry name" value="NA-bd_OB-fold"/>
</dbReference>
<dbReference type="RefSeq" id="WP_135645070.1">
    <property type="nucleotide sequence ID" value="NZ_RQGH01000035.1"/>
</dbReference>
<dbReference type="AlphaFoldDB" id="A0A4Z0ZVP5"/>